<evidence type="ECO:0000256" key="4">
    <source>
        <dbReference type="ARBA" id="ARBA00023163"/>
    </source>
</evidence>
<proteinExistence type="inferred from homology"/>
<dbReference type="SUPFAM" id="SSF88659">
    <property type="entry name" value="Sigma3 and sigma4 domains of RNA polymerase sigma factors"/>
    <property type="match status" value="1"/>
</dbReference>
<evidence type="ECO:0000256" key="3">
    <source>
        <dbReference type="ARBA" id="ARBA00023082"/>
    </source>
</evidence>
<protein>
    <submittedName>
        <fullName evidence="6">RNA polymerase sigma-70 factor, ECF subfamily</fullName>
    </submittedName>
</protein>
<dbReference type="EMBL" id="FNVA01000007">
    <property type="protein sequence ID" value="SEG63582.1"/>
    <property type="molecule type" value="Genomic_DNA"/>
</dbReference>
<organism evidence="6 7">
    <name type="scientific">Bryocella elongata</name>
    <dbReference type="NCBI Taxonomy" id="863522"/>
    <lineage>
        <taxon>Bacteria</taxon>
        <taxon>Pseudomonadati</taxon>
        <taxon>Acidobacteriota</taxon>
        <taxon>Terriglobia</taxon>
        <taxon>Terriglobales</taxon>
        <taxon>Acidobacteriaceae</taxon>
        <taxon>Bryocella</taxon>
    </lineage>
</organism>
<evidence type="ECO:0000256" key="2">
    <source>
        <dbReference type="ARBA" id="ARBA00023015"/>
    </source>
</evidence>
<dbReference type="InterPro" id="IPR039425">
    <property type="entry name" value="RNA_pol_sigma-70-like"/>
</dbReference>
<evidence type="ECO:0000256" key="1">
    <source>
        <dbReference type="ARBA" id="ARBA00010641"/>
    </source>
</evidence>
<dbReference type="PANTHER" id="PTHR43133:SF62">
    <property type="entry name" value="RNA POLYMERASE SIGMA FACTOR SIGZ"/>
    <property type="match status" value="1"/>
</dbReference>
<keyword evidence="4" id="KW-0804">Transcription</keyword>
<sequence length="224" mass="25585">MSTWPIDLSQTQLADIQEGRSASCSGQQSSFACAEATDEALLALAAANDRSALSVLFRRHATAVRAVGFRILRDEGEAEDLRQEVFLYVLHHAGVFAPSKSTAMSWIIQMAYHRAFDRRRYLMARRFYASEELEDRHPPGTGGRDHEQQIVQKIDGQEMLKRFREDLTPEQCCVLELFYFKGNSLREIIEETGMSYASVRGHFYRGLSRLRSLLLPQSKLNHQQ</sequence>
<dbReference type="GO" id="GO:0016987">
    <property type="term" value="F:sigma factor activity"/>
    <property type="evidence" value="ECO:0007669"/>
    <property type="project" value="UniProtKB-KW"/>
</dbReference>
<keyword evidence="7" id="KW-1185">Reference proteome</keyword>
<dbReference type="NCBIfam" id="TIGR02937">
    <property type="entry name" value="sigma70-ECF"/>
    <property type="match status" value="1"/>
</dbReference>
<dbReference type="InterPro" id="IPR036388">
    <property type="entry name" value="WH-like_DNA-bd_sf"/>
</dbReference>
<dbReference type="GO" id="GO:0006352">
    <property type="term" value="P:DNA-templated transcription initiation"/>
    <property type="evidence" value="ECO:0007669"/>
    <property type="project" value="InterPro"/>
</dbReference>
<dbReference type="PANTHER" id="PTHR43133">
    <property type="entry name" value="RNA POLYMERASE ECF-TYPE SIGMA FACTO"/>
    <property type="match status" value="1"/>
</dbReference>
<keyword evidence="2" id="KW-0805">Transcription regulation</keyword>
<accession>A0A1H6BSH1</accession>
<name>A0A1H6BSH1_9BACT</name>
<dbReference type="Gene3D" id="1.10.10.10">
    <property type="entry name" value="Winged helix-like DNA-binding domain superfamily/Winged helix DNA-binding domain"/>
    <property type="match status" value="1"/>
</dbReference>
<dbReference type="OrthoDB" id="112772at2"/>
<evidence type="ECO:0000313" key="7">
    <source>
        <dbReference type="Proteomes" id="UP000236728"/>
    </source>
</evidence>
<gene>
    <name evidence="6" type="ORF">SAMN05421819_3990</name>
</gene>
<dbReference type="InterPro" id="IPR013325">
    <property type="entry name" value="RNA_pol_sigma_r2"/>
</dbReference>
<dbReference type="InterPro" id="IPR013324">
    <property type="entry name" value="RNA_pol_sigma_r3/r4-like"/>
</dbReference>
<dbReference type="InterPro" id="IPR007627">
    <property type="entry name" value="RNA_pol_sigma70_r2"/>
</dbReference>
<evidence type="ECO:0000313" key="6">
    <source>
        <dbReference type="EMBL" id="SEG63582.1"/>
    </source>
</evidence>
<dbReference type="Gene3D" id="1.10.1740.10">
    <property type="match status" value="1"/>
</dbReference>
<feature type="domain" description="RNA polymerase sigma-70 region 2" evidence="5">
    <location>
        <begin position="56"/>
        <end position="120"/>
    </location>
</feature>
<dbReference type="Proteomes" id="UP000236728">
    <property type="component" value="Unassembled WGS sequence"/>
</dbReference>
<dbReference type="InterPro" id="IPR014284">
    <property type="entry name" value="RNA_pol_sigma-70_dom"/>
</dbReference>
<reference evidence="6 7" key="1">
    <citation type="submission" date="2016-10" db="EMBL/GenBank/DDBJ databases">
        <authorList>
            <person name="de Groot N.N."/>
        </authorList>
    </citation>
    <scope>NUCLEOTIDE SEQUENCE [LARGE SCALE GENOMIC DNA]</scope>
    <source>
        <strain evidence="6 7">DSM 22489</strain>
    </source>
</reference>
<dbReference type="AlphaFoldDB" id="A0A1H6BSH1"/>
<dbReference type="Pfam" id="PF04542">
    <property type="entry name" value="Sigma70_r2"/>
    <property type="match status" value="1"/>
</dbReference>
<evidence type="ECO:0000259" key="5">
    <source>
        <dbReference type="Pfam" id="PF04542"/>
    </source>
</evidence>
<keyword evidence="3" id="KW-0731">Sigma factor</keyword>
<dbReference type="RefSeq" id="WP_103934814.1">
    <property type="nucleotide sequence ID" value="NZ_FNVA01000007.1"/>
</dbReference>
<comment type="similarity">
    <text evidence="1">Belongs to the sigma-70 factor family. ECF subfamily.</text>
</comment>
<dbReference type="SUPFAM" id="SSF88946">
    <property type="entry name" value="Sigma2 domain of RNA polymerase sigma factors"/>
    <property type="match status" value="1"/>
</dbReference>